<reference evidence="4" key="3">
    <citation type="submission" date="2020-10" db="EMBL/GenBank/DDBJ databases">
        <title>Complete genome sequence of Bacillus velezensis NST6.</title>
        <authorList>
            <person name="Choi J."/>
        </authorList>
    </citation>
    <scope>NUCLEOTIDE SEQUENCE [LARGE SCALE GENOMIC DNA]</scope>
    <source>
        <strain evidence="4">NST6</strain>
    </source>
</reference>
<dbReference type="RefSeq" id="WP_017417539.1">
    <property type="nucleotide sequence ID" value="NZ_CP017775.1"/>
</dbReference>
<accession>A0A1D9PI29</accession>
<dbReference type="Proteomes" id="UP000587477">
    <property type="component" value="Chromosome"/>
</dbReference>
<dbReference type="Proteomes" id="UP000250069">
    <property type="component" value="Chromosome"/>
</dbReference>
<reference evidence="1 3" key="1">
    <citation type="submission" date="2018-06" db="EMBL/GenBank/DDBJ databases">
        <title>Complete Genome Sequence of Bacillus velezensis DSYZ, a Plant Growth-Promoting Rhizobacterium with Antifungal Activity.</title>
        <authorList>
            <person name="Du B."/>
            <person name="Ding Y."/>
            <person name="Liu K."/>
            <person name="Yao L."/>
            <person name="Wang C."/>
            <person name="Li H."/>
            <person name="Liu H."/>
        </authorList>
    </citation>
    <scope>NUCLEOTIDE SEQUENCE [LARGE SCALE GENOMIC DNA]</scope>
    <source>
        <strain evidence="1 3">DSYZ</strain>
    </source>
</reference>
<evidence type="ECO:0000313" key="4">
    <source>
        <dbReference type="Proteomes" id="UP000587477"/>
    </source>
</evidence>
<protein>
    <recommendedName>
        <fullName evidence="5">DUF3168 domain-containing protein</fullName>
    </recommendedName>
</protein>
<gene>
    <name evidence="2" type="ORF">BACVE_000440</name>
    <name evidence="1" type="ORF">BVDSYZ_16185</name>
</gene>
<evidence type="ECO:0008006" key="5">
    <source>
        <dbReference type="Google" id="ProtNLM"/>
    </source>
</evidence>
<dbReference type="EMBL" id="CP030150">
    <property type="protein sequence ID" value="AWX73466.1"/>
    <property type="molecule type" value="Genomic_DNA"/>
</dbReference>
<evidence type="ECO:0000313" key="3">
    <source>
        <dbReference type="Proteomes" id="UP000250069"/>
    </source>
</evidence>
<organism evidence="2 4">
    <name type="scientific">Bacillus velezensis</name>
    <dbReference type="NCBI Taxonomy" id="492670"/>
    <lineage>
        <taxon>Bacteria</taxon>
        <taxon>Bacillati</taxon>
        <taxon>Bacillota</taxon>
        <taxon>Bacilli</taxon>
        <taxon>Bacillales</taxon>
        <taxon>Bacillaceae</taxon>
        <taxon>Bacillus</taxon>
        <taxon>Bacillus amyloliquefaciens group</taxon>
    </lineage>
</organism>
<evidence type="ECO:0000313" key="1">
    <source>
        <dbReference type="EMBL" id="AWX73466.1"/>
    </source>
</evidence>
<reference evidence="2" key="2">
    <citation type="journal article" date="2020" name="Genomics">
        <title>Complete genome sequence of Bacillus velezensis NST6 and comparison with the species belonging to operational group B. amyloliquefaciens.</title>
        <authorList>
            <person name="Choi J."/>
            <person name="Nam J."/>
            <person name="Seo M.H."/>
        </authorList>
    </citation>
    <scope>NUCLEOTIDE SEQUENCE</scope>
    <source>
        <strain evidence="2">NST6</strain>
    </source>
</reference>
<evidence type="ECO:0000313" key="2">
    <source>
        <dbReference type="EMBL" id="QOY25512.1"/>
    </source>
</evidence>
<dbReference type="AlphaFoldDB" id="A0A1D9PI29"/>
<proteinExistence type="predicted"/>
<dbReference type="EMBL" id="CP063687">
    <property type="protein sequence ID" value="QOY25512.1"/>
    <property type="molecule type" value="Genomic_DNA"/>
</dbReference>
<sequence>MSKLANDLIGIFKLVSRDSELMNLAYYKELSNPANIDVQQRDDFDDILKGIIVRAPKSNDLKEDDPQCRICMYFGNGYTTHNKRITSQDVMIDVYTHIDHFEDNDPRSLKIIDRLIDIVYDKNVAGVGKVANINRMLIANPPDGYLGYKLIFSFGAPQ</sequence>
<name>A0A1D9PI29_BACVE</name>